<evidence type="ECO:0000313" key="2">
    <source>
        <dbReference type="EMBL" id="MDP9795296.1"/>
    </source>
</evidence>
<evidence type="ECO:0000259" key="1">
    <source>
        <dbReference type="Pfam" id="PF01636"/>
    </source>
</evidence>
<feature type="domain" description="Aminoglycoside phosphotransferase" evidence="1">
    <location>
        <begin position="32"/>
        <end position="251"/>
    </location>
</feature>
<dbReference type="InterPro" id="IPR011009">
    <property type="entry name" value="Kinase-like_dom_sf"/>
</dbReference>
<dbReference type="Gene3D" id="1.10.510.10">
    <property type="entry name" value="Transferase(Phosphotransferase) domain 1"/>
    <property type="match status" value="1"/>
</dbReference>
<dbReference type="SUPFAM" id="SSF56112">
    <property type="entry name" value="Protein kinase-like (PK-like)"/>
    <property type="match status" value="1"/>
</dbReference>
<dbReference type="Proteomes" id="UP001240984">
    <property type="component" value="Unassembled WGS sequence"/>
</dbReference>
<protein>
    <submittedName>
        <fullName evidence="2">Spectinomycin phosphotransferase</fullName>
    </submittedName>
</protein>
<name>A0ABT9MV18_9ACTN</name>
<organism evidence="2 3">
    <name type="scientific">Catenuloplanes nepalensis</name>
    <dbReference type="NCBI Taxonomy" id="587533"/>
    <lineage>
        <taxon>Bacteria</taxon>
        <taxon>Bacillati</taxon>
        <taxon>Actinomycetota</taxon>
        <taxon>Actinomycetes</taxon>
        <taxon>Micromonosporales</taxon>
        <taxon>Micromonosporaceae</taxon>
        <taxon>Catenuloplanes</taxon>
    </lineage>
</organism>
<dbReference type="Pfam" id="PF01636">
    <property type="entry name" value="APH"/>
    <property type="match status" value="1"/>
</dbReference>
<dbReference type="EMBL" id="JAUSRA010000001">
    <property type="protein sequence ID" value="MDP9795296.1"/>
    <property type="molecule type" value="Genomic_DNA"/>
</dbReference>
<evidence type="ECO:0000313" key="3">
    <source>
        <dbReference type="Proteomes" id="UP001240984"/>
    </source>
</evidence>
<accession>A0ABT9MV18</accession>
<dbReference type="Gene3D" id="3.30.200.20">
    <property type="entry name" value="Phosphorylase Kinase, domain 1"/>
    <property type="match status" value="1"/>
</dbReference>
<dbReference type="RefSeq" id="WP_306830989.1">
    <property type="nucleotide sequence ID" value="NZ_JAUSRA010000001.1"/>
</dbReference>
<dbReference type="InterPro" id="IPR002575">
    <property type="entry name" value="Aminoglycoside_PTrfase"/>
</dbReference>
<sequence length="300" mass="32444">MFAEPPDLDRAALAEALHSGWGLTVATLEYAPVGYGAHHYRVRDTAGVEWFVNVAAGPDPDALERAFGTAAALAEAGLEFVAAPRRRPDGRCLTVMAGGYAVSVTGLIDGVSHGFGDALPEPARAELLAALGRLHAMPVPADTPVDRLIIPHRDELGLHGDELGEPWSDGPYSRRTREIVALRRGFLEELLARYDALVPVVTAARDAWVVTHGEPHPGNVMLPAGGGLRLIDWDTVAVAPPQRDLWMVAPDDSPTTALYRLRWTLTDVCAFVHELRGPHVDDEDARLAWRELSGYLTPAI</sequence>
<keyword evidence="3" id="KW-1185">Reference proteome</keyword>
<reference evidence="2 3" key="1">
    <citation type="submission" date="2023-07" db="EMBL/GenBank/DDBJ databases">
        <title>Sequencing the genomes of 1000 actinobacteria strains.</title>
        <authorList>
            <person name="Klenk H.-P."/>
        </authorList>
    </citation>
    <scope>NUCLEOTIDE SEQUENCE [LARGE SCALE GENOMIC DNA]</scope>
    <source>
        <strain evidence="2 3">DSM 44710</strain>
    </source>
</reference>
<gene>
    <name evidence="2" type="ORF">J2S43_003808</name>
</gene>
<proteinExistence type="predicted"/>
<comment type="caution">
    <text evidence="2">The sequence shown here is derived from an EMBL/GenBank/DDBJ whole genome shotgun (WGS) entry which is preliminary data.</text>
</comment>